<keyword evidence="1" id="KW-0732">Signal</keyword>
<sequence>MRISPTAASAALAVVCALLLPAPPEAAAAPVAPGCPKAQGRVVCISLETQKLWLTRDGKRIWGPAPIRSGRPA</sequence>
<gene>
    <name evidence="2" type="ORF">GUY60_36860</name>
</gene>
<accession>A0A964V3X0</accession>
<evidence type="ECO:0000313" key="3">
    <source>
        <dbReference type="Proteomes" id="UP000598297"/>
    </source>
</evidence>
<feature type="chain" id="PRO_5039568562" evidence="1">
    <location>
        <begin position="29"/>
        <end position="73"/>
    </location>
</feature>
<protein>
    <submittedName>
        <fullName evidence="2">Uncharacterized protein</fullName>
    </submittedName>
</protein>
<name>A0A964V3X0_9ACTN</name>
<comment type="caution">
    <text evidence="2">The sequence shown here is derived from an EMBL/GenBank/DDBJ whole genome shotgun (WGS) entry which is preliminary data.</text>
</comment>
<dbReference type="EMBL" id="JAAAHS010000634">
    <property type="protein sequence ID" value="NBE56895.1"/>
    <property type="molecule type" value="Genomic_DNA"/>
</dbReference>
<evidence type="ECO:0000256" key="1">
    <source>
        <dbReference type="SAM" id="SignalP"/>
    </source>
</evidence>
<evidence type="ECO:0000313" key="2">
    <source>
        <dbReference type="EMBL" id="NBE56895.1"/>
    </source>
</evidence>
<feature type="signal peptide" evidence="1">
    <location>
        <begin position="1"/>
        <end position="28"/>
    </location>
</feature>
<feature type="non-terminal residue" evidence="2">
    <location>
        <position position="73"/>
    </location>
</feature>
<organism evidence="2 3">
    <name type="scientific">Streptomyces boluensis</name>
    <dbReference type="NCBI Taxonomy" id="1775135"/>
    <lineage>
        <taxon>Bacteria</taxon>
        <taxon>Bacillati</taxon>
        <taxon>Actinomycetota</taxon>
        <taxon>Actinomycetes</taxon>
        <taxon>Kitasatosporales</taxon>
        <taxon>Streptomycetaceae</taxon>
        <taxon>Streptomyces</taxon>
    </lineage>
</organism>
<reference evidence="2" key="1">
    <citation type="submission" date="2020-01" db="EMBL/GenBank/DDBJ databases">
        <title>Whole-genome analyses of novel actinobacteria.</title>
        <authorList>
            <person name="Sahin N."/>
        </authorList>
    </citation>
    <scope>NUCLEOTIDE SEQUENCE</scope>
    <source>
        <strain evidence="2">YC537</strain>
    </source>
</reference>
<dbReference type="Proteomes" id="UP000598297">
    <property type="component" value="Unassembled WGS sequence"/>
</dbReference>
<proteinExistence type="predicted"/>
<dbReference type="AlphaFoldDB" id="A0A964V3X0"/>
<keyword evidence="3" id="KW-1185">Reference proteome</keyword>